<evidence type="ECO:0000313" key="1">
    <source>
        <dbReference type="EMBL" id="GFO42360.1"/>
    </source>
</evidence>
<organism evidence="1 2">
    <name type="scientific">Plakobranchus ocellatus</name>
    <dbReference type="NCBI Taxonomy" id="259542"/>
    <lineage>
        <taxon>Eukaryota</taxon>
        <taxon>Metazoa</taxon>
        <taxon>Spiralia</taxon>
        <taxon>Lophotrochozoa</taxon>
        <taxon>Mollusca</taxon>
        <taxon>Gastropoda</taxon>
        <taxon>Heterobranchia</taxon>
        <taxon>Euthyneura</taxon>
        <taxon>Panpulmonata</taxon>
        <taxon>Sacoglossa</taxon>
        <taxon>Placobranchoidea</taxon>
        <taxon>Plakobranchidae</taxon>
        <taxon>Plakobranchus</taxon>
    </lineage>
</organism>
<reference evidence="1 2" key="1">
    <citation type="journal article" date="2021" name="Elife">
        <title>Chloroplast acquisition without the gene transfer in kleptoplastic sea slugs, Plakobranchus ocellatus.</title>
        <authorList>
            <person name="Maeda T."/>
            <person name="Takahashi S."/>
            <person name="Yoshida T."/>
            <person name="Shimamura S."/>
            <person name="Takaki Y."/>
            <person name="Nagai Y."/>
            <person name="Toyoda A."/>
            <person name="Suzuki Y."/>
            <person name="Arimoto A."/>
            <person name="Ishii H."/>
            <person name="Satoh N."/>
            <person name="Nishiyama T."/>
            <person name="Hasebe M."/>
            <person name="Maruyama T."/>
            <person name="Minagawa J."/>
            <person name="Obokata J."/>
            <person name="Shigenobu S."/>
        </authorList>
    </citation>
    <scope>NUCLEOTIDE SEQUENCE [LARGE SCALE GENOMIC DNA]</scope>
</reference>
<dbReference type="AlphaFoldDB" id="A0AAV4DEG6"/>
<keyword evidence="2" id="KW-1185">Reference proteome</keyword>
<sequence>MLRSKLSLQYRADYSMGSSLFHATNFLKSQRVDDFAYLQMSDAEDVHERVQNLHHSDAMNDSLACSNCTDPLKECRDAYVAEFLKLDDIHKKCPILSKYVDCVSEVRQYDQDDKIKVLKKLRARMKKERIYCGKRYLNYLPQPNELGDVYVLKWI</sequence>
<protein>
    <submittedName>
        <fullName evidence="1">Uncharacterized protein</fullName>
    </submittedName>
</protein>
<accession>A0AAV4DEG6</accession>
<gene>
    <name evidence="1" type="ORF">PoB_006886500</name>
</gene>
<dbReference type="Proteomes" id="UP000735302">
    <property type="component" value="Unassembled WGS sequence"/>
</dbReference>
<dbReference type="EMBL" id="BLXT01007807">
    <property type="protein sequence ID" value="GFO42360.1"/>
    <property type="molecule type" value="Genomic_DNA"/>
</dbReference>
<proteinExistence type="predicted"/>
<name>A0AAV4DEG6_9GAST</name>
<evidence type="ECO:0000313" key="2">
    <source>
        <dbReference type="Proteomes" id="UP000735302"/>
    </source>
</evidence>
<comment type="caution">
    <text evidence="1">The sequence shown here is derived from an EMBL/GenBank/DDBJ whole genome shotgun (WGS) entry which is preliminary data.</text>
</comment>